<dbReference type="AlphaFoldDB" id="A0AAW4NUK4"/>
<accession>A0AAW4NUK4</accession>
<evidence type="ECO:0000313" key="2">
    <source>
        <dbReference type="Proteomes" id="UP000696310"/>
    </source>
</evidence>
<protein>
    <submittedName>
        <fullName evidence="1">Uncharacterized protein</fullName>
    </submittedName>
</protein>
<name>A0AAW4NUK4_9GAMM</name>
<gene>
    <name evidence="1" type="ORF">IM880_01035</name>
</gene>
<reference evidence="1" key="2">
    <citation type="submission" date="2021-01" db="EMBL/GenBank/DDBJ databases">
        <authorList>
            <person name="Vargas Peralta D."/>
        </authorList>
    </citation>
    <scope>NUCLEOTIDE SEQUENCE</scope>
    <source>
        <strain evidence="1">A3</strain>
    </source>
</reference>
<comment type="caution">
    <text evidence="1">The sequence shown here is derived from an EMBL/GenBank/DDBJ whole genome shotgun (WGS) entry which is preliminary data.</text>
</comment>
<evidence type="ECO:0000313" key="1">
    <source>
        <dbReference type="EMBL" id="MBW5890780.1"/>
    </source>
</evidence>
<dbReference type="Proteomes" id="UP000696310">
    <property type="component" value="Unassembled WGS sequence"/>
</dbReference>
<sequence length="46" mass="5120">MPYHGGLYGGDPLLLRDTAKQVQDIVTLSRDVEKRSEKYANAIKGD</sequence>
<proteinExistence type="predicted"/>
<organism evidence="1 2">
    <name type="scientific">Pectobacterium polaris</name>
    <dbReference type="NCBI Taxonomy" id="2042057"/>
    <lineage>
        <taxon>Bacteria</taxon>
        <taxon>Pseudomonadati</taxon>
        <taxon>Pseudomonadota</taxon>
        <taxon>Gammaproteobacteria</taxon>
        <taxon>Enterobacterales</taxon>
        <taxon>Pectobacteriaceae</taxon>
        <taxon>Pectobacterium</taxon>
    </lineage>
</organism>
<reference evidence="1" key="1">
    <citation type="journal article" date="2021" name="bioRxiv">
        <title>Identification of Pectobacterium species isolated from the soft rot of tetecho (Neobuxbaumia tetetzo), a columnar cactus, and associated metagenomics.</title>
        <authorList>
            <person name="Vargas-Peralta D."/>
            <person name="Narvaez-Barragan D.A."/>
            <person name="de Sandozequi A."/>
            <person name="Romero-Gutierrez M.F."/>
            <person name="Segovia L."/>
            <person name="Martinez-Anaya C."/>
            <person name="Alcaraz L.D."/>
            <person name="de la Torre Almaraz R."/>
        </authorList>
    </citation>
    <scope>NUCLEOTIDE SEQUENCE</scope>
    <source>
        <strain evidence="1">A3</strain>
    </source>
</reference>
<dbReference type="EMBL" id="JAESHX010000007">
    <property type="protein sequence ID" value="MBW5890780.1"/>
    <property type="molecule type" value="Genomic_DNA"/>
</dbReference>
<dbReference type="RefSeq" id="WP_157910734.1">
    <property type="nucleotide sequence ID" value="NZ_CABHLY010000010.1"/>
</dbReference>
<dbReference type="GeneID" id="61411370"/>